<evidence type="ECO:0000256" key="2">
    <source>
        <dbReference type="SAM" id="Phobius"/>
    </source>
</evidence>
<protein>
    <recommendedName>
        <fullName evidence="5">Protein TonB</fullName>
    </recommendedName>
</protein>
<reference evidence="3 4" key="1">
    <citation type="submission" date="2024-09" db="EMBL/GenBank/DDBJ databases">
        <authorList>
            <person name="Sun Q."/>
            <person name="Mori K."/>
        </authorList>
    </citation>
    <scope>NUCLEOTIDE SEQUENCE [LARGE SCALE GENOMIC DNA]</scope>
    <source>
        <strain evidence="3 4">CICC 11035S</strain>
    </source>
</reference>
<accession>A0ABV6SCI5</accession>
<evidence type="ECO:0000313" key="4">
    <source>
        <dbReference type="Proteomes" id="UP001589858"/>
    </source>
</evidence>
<feature type="compositionally biased region" description="Gly residues" evidence="1">
    <location>
        <begin position="138"/>
        <end position="149"/>
    </location>
</feature>
<feature type="transmembrane region" description="Helical" evidence="2">
    <location>
        <begin position="21"/>
        <end position="44"/>
    </location>
</feature>
<keyword evidence="4" id="KW-1185">Reference proteome</keyword>
<organism evidence="3 4">
    <name type="scientific">Novosphingobium clariflavum</name>
    <dbReference type="NCBI Taxonomy" id="2029884"/>
    <lineage>
        <taxon>Bacteria</taxon>
        <taxon>Pseudomonadati</taxon>
        <taxon>Pseudomonadota</taxon>
        <taxon>Alphaproteobacteria</taxon>
        <taxon>Sphingomonadales</taxon>
        <taxon>Sphingomonadaceae</taxon>
        <taxon>Novosphingobium</taxon>
    </lineage>
</organism>
<evidence type="ECO:0000313" key="3">
    <source>
        <dbReference type="EMBL" id="MFC0686965.1"/>
    </source>
</evidence>
<sequence>MHPESELAATGYQPGSPRQRIVSSVLSAAIILAAMLLVITQTGLVPDLVKKTSSLTTFDVVDHDKEQGGEAPEKPKQQQAKHVEHKAAVPVVAPDKPVEQPAAAPKQAFSFLRMSSSDFAAADIGKMKGQSSASGDQAPGGSGGTYGPGEGPGGVVLYNAAWFREPTDAQLGGYLPERRPDSGWGEIACQTQPHYKVDNCQILGESPRGSGFGRAVLNAAWQFQVQPPRVNGKPQIGTWVRIHISYGVRGASI</sequence>
<evidence type="ECO:0008006" key="5">
    <source>
        <dbReference type="Google" id="ProtNLM"/>
    </source>
</evidence>
<dbReference type="RefSeq" id="WP_267219297.1">
    <property type="nucleotide sequence ID" value="NZ_JAPCWC010000003.1"/>
</dbReference>
<dbReference type="EMBL" id="JBHLTM010000079">
    <property type="protein sequence ID" value="MFC0686965.1"/>
    <property type="molecule type" value="Genomic_DNA"/>
</dbReference>
<dbReference type="Proteomes" id="UP001589858">
    <property type="component" value="Unassembled WGS sequence"/>
</dbReference>
<proteinExistence type="predicted"/>
<name>A0ABV6SCI5_9SPHN</name>
<comment type="caution">
    <text evidence="3">The sequence shown here is derived from an EMBL/GenBank/DDBJ whole genome shotgun (WGS) entry which is preliminary data.</text>
</comment>
<keyword evidence="2" id="KW-0472">Membrane</keyword>
<evidence type="ECO:0000256" key="1">
    <source>
        <dbReference type="SAM" id="MobiDB-lite"/>
    </source>
</evidence>
<feature type="region of interest" description="Disordered" evidence="1">
    <location>
        <begin position="125"/>
        <end position="149"/>
    </location>
</feature>
<gene>
    <name evidence="3" type="ORF">ACFFF8_20485</name>
</gene>
<keyword evidence="2" id="KW-1133">Transmembrane helix</keyword>
<keyword evidence="2" id="KW-0812">Transmembrane</keyword>